<evidence type="ECO:0000313" key="1">
    <source>
        <dbReference type="EMBL" id="AWB33472.1"/>
    </source>
</evidence>
<protein>
    <submittedName>
        <fullName evidence="1">Uncharacterized protein</fullName>
    </submittedName>
</protein>
<dbReference type="RefSeq" id="WP_108620901.1">
    <property type="nucleotide sequence ID" value="NZ_CP028901.1"/>
</dbReference>
<dbReference type="OrthoDB" id="8642119at2"/>
<dbReference type="AlphaFoldDB" id="A0A2R4XI29"/>
<sequence>MVRAIVRGISSGQGVRSGQAGQALAEACVVLTLATTLFLAVKAGFREQAQWHQDLVGTHTAALVVALGHQDVSTSSMTGPEQGVPRTIWDSVKKIGISLIDPLLSRVGAKIPLPGQKTGVGVAIGRSILQSGRSMGAEMLADKIDEIEPHRAWRALNRFGAKVLGTDRRSRAWIGQGRQVDTQDVDRALLGENLHLTQIMDGPMQWVQAKSLSIYGNHAWQLRGSAAVAYTHDTIDRIDVSEDLWQSATRPSRALVKRLSPMTTKVDQPWDRKAAPTDWLSRWSDVSDFEVPEKPTGVMAVVKEIVDVAGDIF</sequence>
<evidence type="ECO:0000313" key="2">
    <source>
        <dbReference type="Proteomes" id="UP000244571"/>
    </source>
</evidence>
<organism evidence="1 2">
    <name type="scientific">Orrella marina</name>
    <dbReference type="NCBI Taxonomy" id="2163011"/>
    <lineage>
        <taxon>Bacteria</taxon>
        <taxon>Pseudomonadati</taxon>
        <taxon>Pseudomonadota</taxon>
        <taxon>Betaproteobacteria</taxon>
        <taxon>Burkholderiales</taxon>
        <taxon>Alcaligenaceae</taxon>
        <taxon>Orrella</taxon>
    </lineage>
</organism>
<name>A0A2R4XI29_9BURK</name>
<accession>A0A2R4XI29</accession>
<reference evidence="1 2" key="1">
    <citation type="submission" date="2018-04" db="EMBL/GenBank/DDBJ databases">
        <title>Bordetella sp. HZ20 isolated from seawater.</title>
        <authorList>
            <person name="Sun C."/>
        </authorList>
    </citation>
    <scope>NUCLEOTIDE SEQUENCE [LARGE SCALE GENOMIC DNA]</scope>
    <source>
        <strain evidence="1 2">HZ20</strain>
    </source>
</reference>
<dbReference type="KEGG" id="boz:DBV39_06850"/>
<proteinExistence type="predicted"/>
<gene>
    <name evidence="1" type="ORF">DBV39_06850</name>
</gene>
<dbReference type="Proteomes" id="UP000244571">
    <property type="component" value="Chromosome"/>
</dbReference>
<keyword evidence="2" id="KW-1185">Reference proteome</keyword>
<dbReference type="EMBL" id="CP028901">
    <property type="protein sequence ID" value="AWB33472.1"/>
    <property type="molecule type" value="Genomic_DNA"/>
</dbReference>